<protein>
    <submittedName>
        <fullName evidence="1">Uncharacterized protein</fullName>
    </submittedName>
</protein>
<reference evidence="1 2" key="1">
    <citation type="submission" date="2016-11" db="EMBL/GenBank/DDBJ databases">
        <authorList>
            <person name="Jaros S."/>
            <person name="Januszkiewicz K."/>
            <person name="Wedrychowicz H."/>
        </authorList>
    </citation>
    <scope>NUCLEOTIDE SEQUENCE [LARGE SCALE GENOMIC DNA]</scope>
    <source>
        <strain evidence="1 2">DSM 19022</strain>
    </source>
</reference>
<dbReference type="InterPro" id="IPR054249">
    <property type="entry name" value="DUF6976"/>
</dbReference>
<dbReference type="AlphaFoldDB" id="A0A1M6EVV2"/>
<dbReference type="STRING" id="1122184.SAMN02745176_01727"/>
<keyword evidence="2" id="KW-1185">Reference proteome</keyword>
<organism evidence="1 2">
    <name type="scientific">Lutispora thermophila DSM 19022</name>
    <dbReference type="NCBI Taxonomy" id="1122184"/>
    <lineage>
        <taxon>Bacteria</taxon>
        <taxon>Bacillati</taxon>
        <taxon>Bacillota</taxon>
        <taxon>Clostridia</taxon>
        <taxon>Lutisporales</taxon>
        <taxon>Lutisporaceae</taxon>
        <taxon>Lutispora</taxon>
    </lineage>
</organism>
<sequence length="324" mass="36065">MFVSLNDAISLIQEDKILHIAADETLLNQLPKGKWIAGTTPYFITEQGGITCKDKLFVSEITCAVDYKTVVYEKSNIFDITKDAYPNGMTILIMPFASDVAVFYAKEAPNSDDLLMNPTVGWISGYDLSTNSKAKVYEGTTGICYDDKAVALHICLSDDKMASLGIVNIFNTDENDVKIEFIEDSLSVTKCFANGKEVILSDYIVENKIDTHLPLVADYNSVLVNVSIKSISEKNKMVDFYAPVFAGKEYRFARSVSNYEASFNERLQGFKDVKPIFSCNCILNYLYGELDGKITPPFTGPVTFGEIAYQLLNQTLVYAEIISK</sequence>
<dbReference type="Pfam" id="PF22396">
    <property type="entry name" value="DUF6976"/>
    <property type="match status" value="1"/>
</dbReference>
<accession>A0A1M6EVV2</accession>
<evidence type="ECO:0000313" key="2">
    <source>
        <dbReference type="Proteomes" id="UP000184442"/>
    </source>
</evidence>
<gene>
    <name evidence="1" type="ORF">SAMN02745176_01727</name>
</gene>
<evidence type="ECO:0000313" key="1">
    <source>
        <dbReference type="EMBL" id="SHI89520.1"/>
    </source>
</evidence>
<proteinExistence type="predicted"/>
<dbReference type="RefSeq" id="WP_073025808.1">
    <property type="nucleotide sequence ID" value="NZ_FQZS01000010.1"/>
</dbReference>
<name>A0A1M6EVV2_9FIRM</name>
<dbReference type="EMBL" id="FQZS01000010">
    <property type="protein sequence ID" value="SHI89520.1"/>
    <property type="molecule type" value="Genomic_DNA"/>
</dbReference>
<dbReference type="OrthoDB" id="5622143at2"/>
<dbReference type="Proteomes" id="UP000184442">
    <property type="component" value="Unassembled WGS sequence"/>
</dbReference>